<evidence type="ECO:0000313" key="5">
    <source>
        <dbReference type="Proteomes" id="UP000054549"/>
    </source>
</evidence>
<protein>
    <submittedName>
        <fullName evidence="4">Uncharacterized protein</fullName>
    </submittedName>
</protein>
<dbReference type="PANTHER" id="PTHR39472:SF1">
    <property type="entry name" value="EXPRESSED PROTEIN"/>
    <property type="match status" value="1"/>
</dbReference>
<feature type="coiled-coil region" evidence="3">
    <location>
        <begin position="68"/>
        <end position="102"/>
    </location>
</feature>
<name>A0A0C2XG47_AMAMK</name>
<evidence type="ECO:0000256" key="3">
    <source>
        <dbReference type="SAM" id="Coils"/>
    </source>
</evidence>
<sequence length="108" mass="12442">MAILEDSDRELAQLWFMIQDLSKQLNQNRSLSVSLISQTGDVKNQAIHSQTGFVLRRFNLDKSQEEYNAELEHMNAAIMAENQSLQHDNKQLSALIKEYEQTLESIMS</sequence>
<keyword evidence="2 3" id="KW-0175">Coiled coil</keyword>
<dbReference type="Pfam" id="PF05769">
    <property type="entry name" value="SIKE"/>
    <property type="match status" value="1"/>
</dbReference>
<dbReference type="InParanoid" id="A0A0C2XG47"/>
<dbReference type="PANTHER" id="PTHR39472">
    <property type="entry name" value="EXPRESSED PROTEIN"/>
    <property type="match status" value="1"/>
</dbReference>
<evidence type="ECO:0000313" key="4">
    <source>
        <dbReference type="EMBL" id="KIL67863.1"/>
    </source>
</evidence>
<reference evidence="4 5" key="1">
    <citation type="submission" date="2014-04" db="EMBL/GenBank/DDBJ databases">
        <title>Evolutionary Origins and Diversification of the Mycorrhizal Mutualists.</title>
        <authorList>
            <consortium name="DOE Joint Genome Institute"/>
            <consortium name="Mycorrhizal Genomics Consortium"/>
            <person name="Kohler A."/>
            <person name="Kuo A."/>
            <person name="Nagy L.G."/>
            <person name="Floudas D."/>
            <person name="Copeland A."/>
            <person name="Barry K.W."/>
            <person name="Cichocki N."/>
            <person name="Veneault-Fourrey C."/>
            <person name="LaButti K."/>
            <person name="Lindquist E.A."/>
            <person name="Lipzen A."/>
            <person name="Lundell T."/>
            <person name="Morin E."/>
            <person name="Murat C."/>
            <person name="Riley R."/>
            <person name="Ohm R."/>
            <person name="Sun H."/>
            <person name="Tunlid A."/>
            <person name="Henrissat B."/>
            <person name="Grigoriev I.V."/>
            <person name="Hibbett D.S."/>
            <person name="Martin F."/>
        </authorList>
    </citation>
    <scope>NUCLEOTIDE SEQUENCE [LARGE SCALE GENOMIC DNA]</scope>
    <source>
        <strain evidence="4 5">Koide BX008</strain>
    </source>
</reference>
<keyword evidence="5" id="KW-1185">Reference proteome</keyword>
<gene>
    <name evidence="4" type="ORF">M378DRAFT_983698</name>
</gene>
<proteinExistence type="inferred from homology"/>
<dbReference type="InterPro" id="IPR008555">
    <property type="entry name" value="SIKE"/>
</dbReference>
<evidence type="ECO:0000256" key="2">
    <source>
        <dbReference type="ARBA" id="ARBA00023054"/>
    </source>
</evidence>
<accession>A0A0C2XG47</accession>
<dbReference type="OrthoDB" id="21214at2759"/>
<dbReference type="AlphaFoldDB" id="A0A0C2XG47"/>
<evidence type="ECO:0000256" key="1">
    <source>
        <dbReference type="ARBA" id="ARBA00005537"/>
    </source>
</evidence>
<dbReference type="Proteomes" id="UP000054549">
    <property type="component" value="Unassembled WGS sequence"/>
</dbReference>
<dbReference type="EMBL" id="KN818230">
    <property type="protein sequence ID" value="KIL67863.1"/>
    <property type="molecule type" value="Genomic_DNA"/>
</dbReference>
<dbReference type="HOGENOM" id="CLU_159485_0_0_1"/>
<organism evidence="4 5">
    <name type="scientific">Amanita muscaria (strain Koide BX008)</name>
    <dbReference type="NCBI Taxonomy" id="946122"/>
    <lineage>
        <taxon>Eukaryota</taxon>
        <taxon>Fungi</taxon>
        <taxon>Dikarya</taxon>
        <taxon>Basidiomycota</taxon>
        <taxon>Agaricomycotina</taxon>
        <taxon>Agaricomycetes</taxon>
        <taxon>Agaricomycetidae</taxon>
        <taxon>Agaricales</taxon>
        <taxon>Pluteineae</taxon>
        <taxon>Amanitaceae</taxon>
        <taxon>Amanita</taxon>
    </lineage>
</organism>
<comment type="similarity">
    <text evidence="1">Belongs to the SIKE family.</text>
</comment>